<dbReference type="PANTHER" id="PTHR40088:SF2">
    <property type="entry name" value="SECRETED SUGAR HYDROLASE"/>
    <property type="match status" value="1"/>
</dbReference>
<dbReference type="Proteomes" id="UP000188145">
    <property type="component" value="Chromosome"/>
</dbReference>
<gene>
    <name evidence="6" type="ORF">BW730_00755</name>
</gene>
<feature type="domain" description="Right handed beta helix" evidence="5">
    <location>
        <begin position="221"/>
        <end position="375"/>
    </location>
</feature>
<dbReference type="Pfam" id="PF13229">
    <property type="entry name" value="Beta_helix"/>
    <property type="match status" value="1"/>
</dbReference>
<protein>
    <recommendedName>
        <fullName evidence="8">Right handed beta helix domain-containing protein</fullName>
    </recommendedName>
</protein>
<dbReference type="GO" id="GO:0016837">
    <property type="term" value="F:carbon-oxygen lyase activity, acting on polysaccharides"/>
    <property type="evidence" value="ECO:0007669"/>
    <property type="project" value="TreeGrafter"/>
</dbReference>
<dbReference type="PANTHER" id="PTHR40088">
    <property type="entry name" value="PECTATE LYASE (EUROFUNG)"/>
    <property type="match status" value="1"/>
</dbReference>
<dbReference type="AlphaFoldDB" id="A0A1Q2CJN0"/>
<dbReference type="InterPro" id="IPR006626">
    <property type="entry name" value="PbH1"/>
</dbReference>
<dbReference type="InterPro" id="IPR039448">
    <property type="entry name" value="Beta_helix"/>
</dbReference>
<dbReference type="SUPFAM" id="SSF51126">
    <property type="entry name" value="Pectin lyase-like"/>
    <property type="match status" value="1"/>
</dbReference>
<evidence type="ECO:0000313" key="7">
    <source>
        <dbReference type="Proteomes" id="UP000188145"/>
    </source>
</evidence>
<dbReference type="InterPro" id="IPR012334">
    <property type="entry name" value="Pectin_lyas_fold"/>
</dbReference>
<feature type="domain" description="DUF1565" evidence="4">
    <location>
        <begin position="20"/>
        <end position="60"/>
    </location>
</feature>
<evidence type="ECO:0000259" key="4">
    <source>
        <dbReference type="Pfam" id="PF07602"/>
    </source>
</evidence>
<dbReference type="Pfam" id="PF07602">
    <property type="entry name" value="DUF1565"/>
    <property type="match status" value="1"/>
</dbReference>
<evidence type="ECO:0000256" key="1">
    <source>
        <dbReference type="ARBA" id="ARBA00004613"/>
    </source>
</evidence>
<dbReference type="Gene3D" id="2.160.20.10">
    <property type="entry name" value="Single-stranded right-handed beta-helix, Pectin lyase-like"/>
    <property type="match status" value="2"/>
</dbReference>
<reference evidence="7" key="1">
    <citation type="submission" date="2017-02" db="EMBL/GenBank/DDBJ databases">
        <title>Tessaracoccus aquaemaris sp. nov., isolated from the intestine of a Korean rockfish, Sebastes schlegelii, in a marine aquaculture pond.</title>
        <authorList>
            <person name="Tak E.J."/>
            <person name="Bae J.-W."/>
        </authorList>
    </citation>
    <scope>NUCLEOTIDE SEQUENCE [LARGE SCALE GENOMIC DNA]</scope>
    <source>
        <strain evidence="7">NSG39</strain>
    </source>
</reference>
<organism evidence="6 7">
    <name type="scientific">Tessaracoccus aquimaris</name>
    <dbReference type="NCBI Taxonomy" id="1332264"/>
    <lineage>
        <taxon>Bacteria</taxon>
        <taxon>Bacillati</taxon>
        <taxon>Actinomycetota</taxon>
        <taxon>Actinomycetes</taxon>
        <taxon>Propionibacteriales</taxon>
        <taxon>Propionibacteriaceae</taxon>
        <taxon>Tessaracoccus</taxon>
    </lineage>
</organism>
<proteinExistence type="predicted"/>
<keyword evidence="7" id="KW-1185">Reference proteome</keyword>
<dbReference type="STRING" id="1332264.BW730_00755"/>
<accession>A0A1Q2CJN0</accession>
<keyword evidence="2" id="KW-0964">Secreted</keyword>
<dbReference type="SMART" id="SM00710">
    <property type="entry name" value="PbH1"/>
    <property type="match status" value="4"/>
</dbReference>
<evidence type="ECO:0000259" key="5">
    <source>
        <dbReference type="Pfam" id="PF13229"/>
    </source>
</evidence>
<evidence type="ECO:0000256" key="3">
    <source>
        <dbReference type="ARBA" id="ARBA00022729"/>
    </source>
</evidence>
<evidence type="ECO:0000313" key="6">
    <source>
        <dbReference type="EMBL" id="AQP46317.1"/>
    </source>
</evidence>
<sequence length="550" mass="58605">MPVGSASYTAPSGAIYVSPSGNDSAAGTLAAPVKTIQRGVTLAPSGGTVVVRAGTYRESVTISKKVTVQNYPKESVWLDGASPVTGWVADGTAWRKDGWTTRFDASPTYTQGAADLTDPGWQFISKSYPMAAHPDQVFVAGVPLQQVNSRSLVKAGTFYLDEATSKLYIGTNPSGQSVEASTIVKGMSIRGADSVVRGIGIKRFAPSVFHMGSVTVEQPGVRLENVVVQDAATTGISVLRENVTLNQVSVTGAGMLGIHGRFADNITFSKVSATKNNDERFNIAPNAGGVKLGHTRGVRVADSSFSGNYAYGFWEDLSVYDSVFRQSEFNDNTATGLFLEISAKAIVGDNTFKGNAQYGLQVNNTSDVKIWNNTFSGNSRPINLVQDTRRNTNKNDQAVDPRQAFPDPTMPWTLGPVTVRNNVMANSSSAANCLLCVEDYSFTKSAEQMKITANSNVYHRSSASQPQWVAIWSRANVNVNPYVFSSLAAFQSTTGQEKKGKEFTGASVLDSSLNLVASLKADQANIAEALPADVASAIGRPAGSKTLGRW</sequence>
<dbReference type="GO" id="GO:0005576">
    <property type="term" value="C:extracellular region"/>
    <property type="evidence" value="ECO:0007669"/>
    <property type="project" value="UniProtKB-SubCell"/>
</dbReference>
<name>A0A1Q2CJN0_9ACTN</name>
<dbReference type="InterPro" id="IPR011050">
    <property type="entry name" value="Pectin_lyase_fold/virulence"/>
</dbReference>
<dbReference type="KEGG" id="tes:BW730_00755"/>
<comment type="subcellular location">
    <subcellularLocation>
        <location evidence="1">Secreted</location>
    </subcellularLocation>
</comment>
<evidence type="ECO:0000256" key="2">
    <source>
        <dbReference type="ARBA" id="ARBA00022525"/>
    </source>
</evidence>
<dbReference type="InterPro" id="IPR052052">
    <property type="entry name" value="Polysaccharide_Lyase_9"/>
</dbReference>
<evidence type="ECO:0008006" key="8">
    <source>
        <dbReference type="Google" id="ProtNLM"/>
    </source>
</evidence>
<dbReference type="EMBL" id="CP019606">
    <property type="protein sequence ID" value="AQP46317.1"/>
    <property type="molecule type" value="Genomic_DNA"/>
</dbReference>
<dbReference type="InterPro" id="IPR011459">
    <property type="entry name" value="DUF1565"/>
</dbReference>
<keyword evidence="3" id="KW-0732">Signal</keyword>